<gene>
    <name evidence="1" type="ORF">Q5H94_10705</name>
</gene>
<evidence type="ECO:0000313" key="2">
    <source>
        <dbReference type="Proteomes" id="UP001176468"/>
    </source>
</evidence>
<reference evidence="1" key="1">
    <citation type="submission" date="2023-07" db="EMBL/GenBank/DDBJ databases">
        <authorList>
            <person name="Kim M.K."/>
        </authorList>
    </citation>
    <scope>NUCLEOTIDE SEQUENCE</scope>
    <source>
        <strain evidence="1">CA1-15</strain>
    </source>
</reference>
<dbReference type="RefSeq" id="WP_304561251.1">
    <property type="nucleotide sequence ID" value="NZ_JAUQSZ010000006.1"/>
</dbReference>
<dbReference type="EMBL" id="JAUQSZ010000006">
    <property type="protein sequence ID" value="MDO7842799.1"/>
    <property type="molecule type" value="Genomic_DNA"/>
</dbReference>
<comment type="caution">
    <text evidence="1">The sequence shown here is derived from an EMBL/GenBank/DDBJ whole genome shotgun (WGS) entry which is preliminary data.</text>
</comment>
<name>A0ABT8ZYZ9_9SPHN</name>
<evidence type="ECO:0000313" key="1">
    <source>
        <dbReference type="EMBL" id="MDO7842799.1"/>
    </source>
</evidence>
<protein>
    <submittedName>
        <fullName evidence="1">Uncharacterized protein</fullName>
    </submittedName>
</protein>
<organism evidence="1 2">
    <name type="scientific">Sphingomonas immobilis</name>
    <dbReference type="NCBI Taxonomy" id="3063997"/>
    <lineage>
        <taxon>Bacteria</taxon>
        <taxon>Pseudomonadati</taxon>
        <taxon>Pseudomonadota</taxon>
        <taxon>Alphaproteobacteria</taxon>
        <taxon>Sphingomonadales</taxon>
        <taxon>Sphingomonadaceae</taxon>
        <taxon>Sphingomonas</taxon>
    </lineage>
</organism>
<sequence length="49" mass="5662">MDHKAEWTKELRVLLDKVQNHPSADLTAERERIVLLQNLIASHEQKADA</sequence>
<keyword evidence="2" id="KW-1185">Reference proteome</keyword>
<accession>A0ABT8ZYZ9</accession>
<dbReference type="Proteomes" id="UP001176468">
    <property type="component" value="Unassembled WGS sequence"/>
</dbReference>
<proteinExistence type="predicted"/>